<name>A0A8H9IB10_9ALTE</name>
<dbReference type="RefSeq" id="WP_191866404.1">
    <property type="nucleotide sequence ID" value="NZ_BMZC01000007.1"/>
</dbReference>
<dbReference type="Pfam" id="PF00899">
    <property type="entry name" value="ThiF"/>
    <property type="match status" value="1"/>
</dbReference>
<reference evidence="3" key="2">
    <citation type="submission" date="2020-09" db="EMBL/GenBank/DDBJ databases">
        <authorList>
            <person name="Sun Q."/>
            <person name="Kim S."/>
        </authorList>
    </citation>
    <scope>NUCLEOTIDE SEQUENCE</scope>
    <source>
        <strain evidence="3">KCTC 32337</strain>
    </source>
</reference>
<dbReference type="InterPro" id="IPR045886">
    <property type="entry name" value="ThiF/MoeB/HesA"/>
</dbReference>
<dbReference type="GO" id="GO:0004792">
    <property type="term" value="F:thiosulfate-cyanide sulfurtransferase activity"/>
    <property type="evidence" value="ECO:0007669"/>
    <property type="project" value="TreeGrafter"/>
</dbReference>
<organism evidence="3 4">
    <name type="scientific">Paraglaciecola chathamensis</name>
    <dbReference type="NCBI Taxonomy" id="368405"/>
    <lineage>
        <taxon>Bacteria</taxon>
        <taxon>Pseudomonadati</taxon>
        <taxon>Pseudomonadota</taxon>
        <taxon>Gammaproteobacteria</taxon>
        <taxon>Alteromonadales</taxon>
        <taxon>Alteromonadaceae</taxon>
        <taxon>Paraglaciecola</taxon>
    </lineage>
</organism>
<evidence type="ECO:0000256" key="1">
    <source>
        <dbReference type="ARBA" id="ARBA00009919"/>
    </source>
</evidence>
<protein>
    <submittedName>
        <fullName evidence="3">Sulfurylase ThiF</fullName>
    </submittedName>
</protein>
<dbReference type="InterPro" id="IPR001763">
    <property type="entry name" value="Rhodanese-like_dom"/>
</dbReference>
<dbReference type="Gene3D" id="3.40.250.10">
    <property type="entry name" value="Rhodanese-like domain"/>
    <property type="match status" value="1"/>
</dbReference>
<dbReference type="GO" id="GO:0005737">
    <property type="term" value="C:cytoplasm"/>
    <property type="evidence" value="ECO:0007669"/>
    <property type="project" value="TreeGrafter"/>
</dbReference>
<dbReference type="Proteomes" id="UP000622604">
    <property type="component" value="Unassembled WGS sequence"/>
</dbReference>
<dbReference type="PROSITE" id="PS50206">
    <property type="entry name" value="RHODANESE_3"/>
    <property type="match status" value="1"/>
</dbReference>
<dbReference type="Pfam" id="PF00581">
    <property type="entry name" value="Rhodanese"/>
    <property type="match status" value="1"/>
</dbReference>
<dbReference type="FunFam" id="3.40.50.720:FF:000080">
    <property type="entry name" value="Thiazole biosynthesis adenylyltransferase ThiF"/>
    <property type="match status" value="1"/>
</dbReference>
<evidence type="ECO:0000313" key="4">
    <source>
        <dbReference type="Proteomes" id="UP000622604"/>
    </source>
</evidence>
<evidence type="ECO:0000259" key="2">
    <source>
        <dbReference type="PROSITE" id="PS50206"/>
    </source>
</evidence>
<dbReference type="InterPro" id="IPR035985">
    <property type="entry name" value="Ubiquitin-activating_enz"/>
</dbReference>
<dbReference type="SUPFAM" id="SSF69572">
    <property type="entry name" value="Activating enzymes of the ubiquitin-like proteins"/>
    <property type="match status" value="1"/>
</dbReference>
<sequence>MSLFTAGEWLQYQRHVQLNEMGVTGQLRLKHAKVVIVGAGGLGCPVAMYLGAAGVGHITIVDGDCISQTNLHRQILFSFADIGKSKARVVAKRLNDNNPFITVLGVNEPLSAANMHRLLNKADIVLDCTDNFAARMLINDHCLVQAIPWIYASVLGTNGQMALFTPDGPCFRCVFPEIPVDVPDCNAAGVLSTLPGMLGLLQANSCLQYLISEQCESAGKLYLFSGSANQLRTINLSKNTQCVCAQPKAKSPVGVRVRATPAKLKESEQASIDSIAACHQNTKLTPQTFVNLLLGHKTLFLLDVRSEQEHRGFNIGGVCISLSEDLLQQVTAECADRTAAIFVYCQSGKRSDQAVGLLSEAGYSELYSLEGGLSALLEERQLTKILSEFLASRA</sequence>
<dbReference type="SMART" id="SM00450">
    <property type="entry name" value="RHOD"/>
    <property type="match status" value="1"/>
</dbReference>
<dbReference type="Gene3D" id="3.40.50.720">
    <property type="entry name" value="NAD(P)-binding Rossmann-like Domain"/>
    <property type="match status" value="1"/>
</dbReference>
<evidence type="ECO:0000313" key="3">
    <source>
        <dbReference type="EMBL" id="GGZ68700.1"/>
    </source>
</evidence>
<dbReference type="GO" id="GO:0016779">
    <property type="term" value="F:nucleotidyltransferase activity"/>
    <property type="evidence" value="ECO:0007669"/>
    <property type="project" value="TreeGrafter"/>
</dbReference>
<dbReference type="AlphaFoldDB" id="A0A8H9IB10"/>
<dbReference type="PANTHER" id="PTHR10953:SF102">
    <property type="entry name" value="ADENYLYLTRANSFERASE AND SULFURTRANSFERASE MOCS3"/>
    <property type="match status" value="1"/>
</dbReference>
<feature type="domain" description="Rhodanese" evidence="2">
    <location>
        <begin position="295"/>
        <end position="385"/>
    </location>
</feature>
<dbReference type="PANTHER" id="PTHR10953">
    <property type="entry name" value="UBIQUITIN-ACTIVATING ENZYME E1"/>
    <property type="match status" value="1"/>
</dbReference>
<gene>
    <name evidence="3" type="ORF">GCM10011274_29160</name>
</gene>
<dbReference type="GO" id="GO:0008641">
    <property type="term" value="F:ubiquitin-like modifier activating enzyme activity"/>
    <property type="evidence" value="ECO:0007669"/>
    <property type="project" value="InterPro"/>
</dbReference>
<dbReference type="InterPro" id="IPR036873">
    <property type="entry name" value="Rhodanese-like_dom_sf"/>
</dbReference>
<comment type="similarity">
    <text evidence="1">Belongs to the HesA/MoeB/ThiF family.</text>
</comment>
<dbReference type="CDD" id="cd00158">
    <property type="entry name" value="RHOD"/>
    <property type="match status" value="1"/>
</dbReference>
<dbReference type="InterPro" id="IPR000594">
    <property type="entry name" value="ThiF_NAD_FAD-bd"/>
</dbReference>
<reference evidence="3" key="1">
    <citation type="journal article" date="2014" name="Int. J. Syst. Evol. Microbiol.">
        <title>Complete genome sequence of Corynebacterium casei LMG S-19264T (=DSM 44701T), isolated from a smear-ripened cheese.</title>
        <authorList>
            <consortium name="US DOE Joint Genome Institute (JGI-PGF)"/>
            <person name="Walter F."/>
            <person name="Albersmeier A."/>
            <person name="Kalinowski J."/>
            <person name="Ruckert C."/>
        </authorList>
    </citation>
    <scope>NUCLEOTIDE SEQUENCE</scope>
    <source>
        <strain evidence="3">KCTC 32337</strain>
    </source>
</reference>
<accession>A0A8H9IB10</accession>
<proteinExistence type="inferred from homology"/>
<comment type="caution">
    <text evidence="3">The sequence shown here is derived from an EMBL/GenBank/DDBJ whole genome shotgun (WGS) entry which is preliminary data.</text>
</comment>
<dbReference type="CDD" id="cd00757">
    <property type="entry name" value="ThiF_MoeB_HesA_family"/>
    <property type="match status" value="1"/>
</dbReference>
<dbReference type="EMBL" id="BMZC01000007">
    <property type="protein sequence ID" value="GGZ68700.1"/>
    <property type="molecule type" value="Genomic_DNA"/>
</dbReference>